<dbReference type="Proteomes" id="UP000028547">
    <property type="component" value="Unassembled WGS sequence"/>
</dbReference>
<proteinExistence type="predicted"/>
<protein>
    <submittedName>
        <fullName evidence="1">Uncharacterized protein</fullName>
    </submittedName>
</protein>
<name>A0A084SRM0_9BACT</name>
<gene>
    <name evidence="1" type="ORF">Q664_24030</name>
</gene>
<comment type="caution">
    <text evidence="1">The sequence shown here is derived from an EMBL/GenBank/DDBJ whole genome shotgun (WGS) entry which is preliminary data.</text>
</comment>
<sequence>MCEETTLKTTTLRNLFAALVVLGLGTGCGNTVQVKGRVTDGEGTQPQALLAGAASLGGSGTVAATAQVHASTVGPDGKLTVVAEGKLEDRGYYTLRVPGGEERLVLEAVDASGQVVASALLEATAEGKDVVAAPMDSETSLEAEVFLQMMADKSEAETLDMVDVRARITAQMAAAARQGASSTEAFRSRVEALADAVRAAQQAELEMYARAGVRTSQTALFEKELMAAAVLSAGLEGGGPVNELYDTFHANLRAAAEQLGAKVEQQAQAERAASASFRATVKARLSAEDARPLVDAALRASAGVEARASGAALSALLTAGGAVEDVKQQAVTASTTLRTQVRASTSAAMAANAFASFETSVSGSADPQASVLGRYLGVNASNQLVVGAAVQATVTAAATLDATLDAAVSSVVTASAVDVSLLATKTADAYQSYATAVRAQATVLSPLFGAKATPAVEVLLVAEGSFQMGL</sequence>
<evidence type="ECO:0000313" key="2">
    <source>
        <dbReference type="Proteomes" id="UP000028547"/>
    </source>
</evidence>
<dbReference type="AlphaFoldDB" id="A0A084SRM0"/>
<dbReference type="EMBL" id="JPMI01000161">
    <property type="protein sequence ID" value="KFA91105.1"/>
    <property type="molecule type" value="Genomic_DNA"/>
</dbReference>
<organism evidence="1 2">
    <name type="scientific">Archangium violaceum Cb vi76</name>
    <dbReference type="NCBI Taxonomy" id="1406225"/>
    <lineage>
        <taxon>Bacteria</taxon>
        <taxon>Pseudomonadati</taxon>
        <taxon>Myxococcota</taxon>
        <taxon>Myxococcia</taxon>
        <taxon>Myxococcales</taxon>
        <taxon>Cystobacterineae</taxon>
        <taxon>Archangiaceae</taxon>
        <taxon>Archangium</taxon>
    </lineage>
</organism>
<reference evidence="1 2" key="1">
    <citation type="submission" date="2014-07" db="EMBL/GenBank/DDBJ databases">
        <title>Draft Genome Sequence of Gephyronic Acid Producer, Cystobacter violaceus Strain Cb vi76.</title>
        <authorList>
            <person name="Stevens D.C."/>
            <person name="Young J."/>
            <person name="Carmichael R."/>
            <person name="Tan J."/>
            <person name="Taylor R.E."/>
        </authorList>
    </citation>
    <scope>NUCLEOTIDE SEQUENCE [LARGE SCALE GENOMIC DNA]</scope>
    <source>
        <strain evidence="1 2">Cb vi76</strain>
    </source>
</reference>
<accession>A0A084SRM0</accession>
<evidence type="ECO:0000313" key="1">
    <source>
        <dbReference type="EMBL" id="KFA91105.1"/>
    </source>
</evidence>